<dbReference type="EMBL" id="JAUSWL010000003">
    <property type="protein sequence ID" value="MDQ0543302.1"/>
    <property type="molecule type" value="Genomic_DNA"/>
</dbReference>
<evidence type="ECO:0000313" key="2">
    <source>
        <dbReference type="EMBL" id="MDQ0543302.1"/>
    </source>
</evidence>
<feature type="domain" description="HTH luxR-type" evidence="1">
    <location>
        <begin position="9"/>
        <end position="69"/>
    </location>
</feature>
<dbReference type="Gene3D" id="1.10.10.10">
    <property type="entry name" value="Winged helix-like DNA-binding domain superfamily/Winged helix DNA-binding domain"/>
    <property type="match status" value="1"/>
</dbReference>
<dbReference type="InterPro" id="IPR016032">
    <property type="entry name" value="Sig_transdc_resp-reg_C-effctor"/>
</dbReference>
<keyword evidence="2" id="KW-0238">DNA-binding</keyword>
<dbReference type="AlphaFoldDB" id="A0AAJ1TTX8"/>
<dbReference type="SUPFAM" id="SSF46894">
    <property type="entry name" value="C-terminal effector domain of the bipartite response regulators"/>
    <property type="match status" value="1"/>
</dbReference>
<evidence type="ECO:0000313" key="3">
    <source>
        <dbReference type="Proteomes" id="UP001223420"/>
    </source>
</evidence>
<comment type="caution">
    <text evidence="2">The sequence shown here is derived from an EMBL/GenBank/DDBJ whole genome shotgun (WGS) entry which is preliminary data.</text>
</comment>
<dbReference type="RefSeq" id="WP_122159769.1">
    <property type="nucleotide sequence ID" value="NZ_CP033231.1"/>
</dbReference>
<name>A0AAJ1TTX8_9HYPH</name>
<proteinExistence type="predicted"/>
<dbReference type="InterPro" id="IPR036388">
    <property type="entry name" value="WH-like_DNA-bd_sf"/>
</dbReference>
<dbReference type="SMART" id="SM00421">
    <property type="entry name" value="HTH_LUXR"/>
    <property type="match status" value="1"/>
</dbReference>
<dbReference type="GO" id="GO:0006355">
    <property type="term" value="P:regulation of DNA-templated transcription"/>
    <property type="evidence" value="ECO:0007669"/>
    <property type="project" value="InterPro"/>
</dbReference>
<gene>
    <name evidence="2" type="ORF">QO001_002228</name>
</gene>
<evidence type="ECO:0000259" key="1">
    <source>
        <dbReference type="SMART" id="SM00421"/>
    </source>
</evidence>
<dbReference type="Pfam" id="PF00196">
    <property type="entry name" value="GerE"/>
    <property type="match status" value="1"/>
</dbReference>
<reference evidence="2" key="1">
    <citation type="submission" date="2023-07" db="EMBL/GenBank/DDBJ databases">
        <title>Genomic Encyclopedia of Type Strains, Phase IV (KMG-IV): sequencing the most valuable type-strain genomes for metagenomic binning, comparative biology and taxonomic classification.</title>
        <authorList>
            <person name="Goeker M."/>
        </authorList>
    </citation>
    <scope>NUCLEOTIDE SEQUENCE</scope>
    <source>
        <strain evidence="2">DSM 19569</strain>
    </source>
</reference>
<protein>
    <submittedName>
        <fullName evidence="2">DNA-binding NarL/FixJ family response regulator</fullName>
    </submittedName>
</protein>
<dbReference type="Proteomes" id="UP001223420">
    <property type="component" value="Unassembled WGS sequence"/>
</dbReference>
<accession>A0AAJ1TTX8</accession>
<dbReference type="InterPro" id="IPR000792">
    <property type="entry name" value="Tscrpt_reg_LuxR_C"/>
</dbReference>
<sequence>MMGPATTGVPNLTAVEVAVLRRAVGGLAEKEIATELGLCRQSVGRHLRRIRNKAGITTLQSRRPLVLLARRLGLEPT</sequence>
<organism evidence="2 3">
    <name type="scientific">Methylobacterium brachiatum</name>
    <dbReference type="NCBI Taxonomy" id="269660"/>
    <lineage>
        <taxon>Bacteria</taxon>
        <taxon>Pseudomonadati</taxon>
        <taxon>Pseudomonadota</taxon>
        <taxon>Alphaproteobacteria</taxon>
        <taxon>Hyphomicrobiales</taxon>
        <taxon>Methylobacteriaceae</taxon>
        <taxon>Methylobacterium</taxon>
    </lineage>
</organism>
<dbReference type="GO" id="GO:0003677">
    <property type="term" value="F:DNA binding"/>
    <property type="evidence" value="ECO:0007669"/>
    <property type="project" value="UniProtKB-KW"/>
</dbReference>